<name>A0A8J3MVX5_9CHLR</name>
<protein>
    <recommendedName>
        <fullName evidence="1">NadR/Ttd14 AAA domain-containing protein</fullName>
    </recommendedName>
</protein>
<dbReference type="SUPFAM" id="SSF52540">
    <property type="entry name" value="P-loop containing nucleoside triphosphate hydrolases"/>
    <property type="match status" value="1"/>
</dbReference>
<proteinExistence type="predicted"/>
<dbReference type="Pfam" id="PF13521">
    <property type="entry name" value="AAA_28"/>
    <property type="match status" value="1"/>
</dbReference>
<evidence type="ECO:0000313" key="3">
    <source>
        <dbReference type="Proteomes" id="UP000612362"/>
    </source>
</evidence>
<dbReference type="EMBL" id="BNJF01000004">
    <property type="protein sequence ID" value="GHO48386.1"/>
    <property type="molecule type" value="Genomic_DNA"/>
</dbReference>
<dbReference type="InterPro" id="IPR038727">
    <property type="entry name" value="NadR/Ttd14_AAA_dom"/>
</dbReference>
<keyword evidence="3" id="KW-1185">Reference proteome</keyword>
<dbReference type="RefSeq" id="WP_220197603.1">
    <property type="nucleotide sequence ID" value="NZ_BNJF01000004.1"/>
</dbReference>
<evidence type="ECO:0000259" key="1">
    <source>
        <dbReference type="Pfam" id="PF13521"/>
    </source>
</evidence>
<dbReference type="Proteomes" id="UP000612362">
    <property type="component" value="Unassembled WGS sequence"/>
</dbReference>
<evidence type="ECO:0000313" key="2">
    <source>
        <dbReference type="EMBL" id="GHO48386.1"/>
    </source>
</evidence>
<reference evidence="2" key="1">
    <citation type="submission" date="2020-10" db="EMBL/GenBank/DDBJ databases">
        <title>Taxonomic study of unclassified bacteria belonging to the class Ktedonobacteria.</title>
        <authorList>
            <person name="Yabe S."/>
            <person name="Wang C.M."/>
            <person name="Zheng Y."/>
            <person name="Sakai Y."/>
            <person name="Cavaletti L."/>
            <person name="Monciardini P."/>
            <person name="Donadio S."/>
        </authorList>
    </citation>
    <scope>NUCLEOTIDE SEQUENCE</scope>
    <source>
        <strain evidence="2">SOSP1-1</strain>
    </source>
</reference>
<comment type="caution">
    <text evidence="2">The sequence shown here is derived from an EMBL/GenBank/DDBJ whole genome shotgun (WGS) entry which is preliminary data.</text>
</comment>
<sequence length="180" mass="20826">MKRYILTGTPGSGKTSLLHALKRQGYSVVEEAATDIITLEHGRGNLEPWRRANFIDMITSLQKMRQIEASMFPDESQIYDRSPICTLALSRYLGYPPSDCLLEELERIERENIYQRQVFFLEHLGFCQPTEARKITFEESLLFEKIHAETYASLGYNLIKVAPEAISQRVHRIINWMNNG</sequence>
<dbReference type="Gene3D" id="3.40.50.300">
    <property type="entry name" value="P-loop containing nucleotide triphosphate hydrolases"/>
    <property type="match status" value="1"/>
</dbReference>
<gene>
    <name evidence="2" type="ORF">KSX_65490</name>
</gene>
<organism evidence="2 3">
    <name type="scientific">Ktedonospora formicarum</name>
    <dbReference type="NCBI Taxonomy" id="2778364"/>
    <lineage>
        <taxon>Bacteria</taxon>
        <taxon>Bacillati</taxon>
        <taxon>Chloroflexota</taxon>
        <taxon>Ktedonobacteria</taxon>
        <taxon>Ktedonobacterales</taxon>
        <taxon>Ktedonobacteraceae</taxon>
        <taxon>Ktedonospora</taxon>
    </lineage>
</organism>
<dbReference type="InterPro" id="IPR027417">
    <property type="entry name" value="P-loop_NTPase"/>
</dbReference>
<accession>A0A8J3MVX5</accession>
<dbReference type="AlphaFoldDB" id="A0A8J3MVX5"/>
<feature type="domain" description="NadR/Ttd14 AAA" evidence="1">
    <location>
        <begin position="3"/>
        <end position="169"/>
    </location>
</feature>